<comment type="caution">
    <text evidence="10">The sequence shown here is derived from an EMBL/GenBank/DDBJ whole genome shotgun (WGS) entry which is preliminary data.</text>
</comment>
<dbReference type="GO" id="GO:0005737">
    <property type="term" value="C:cytoplasm"/>
    <property type="evidence" value="ECO:0007669"/>
    <property type="project" value="TreeGrafter"/>
</dbReference>
<dbReference type="KEGG" id="cput:CONPUDRAFT_79033"/>
<dbReference type="PROSITE" id="PS00191">
    <property type="entry name" value="CYTOCHROME_B5_1"/>
    <property type="match status" value="1"/>
</dbReference>
<evidence type="ECO:0000313" key="11">
    <source>
        <dbReference type="Proteomes" id="UP000053558"/>
    </source>
</evidence>
<keyword evidence="4" id="KW-0285">Flavoprotein</keyword>
<dbReference type="Pfam" id="PF00173">
    <property type="entry name" value="Cyt-b5"/>
    <property type="match status" value="1"/>
</dbReference>
<evidence type="ECO:0000256" key="3">
    <source>
        <dbReference type="ARBA" id="ARBA00022617"/>
    </source>
</evidence>
<dbReference type="GO" id="GO:0020037">
    <property type="term" value="F:heme binding"/>
    <property type="evidence" value="ECO:0007669"/>
    <property type="project" value="InterPro"/>
</dbReference>
<dbReference type="Gene3D" id="1.20.140.10">
    <property type="entry name" value="Butyryl-CoA Dehydrogenase, subunit A, domain 3"/>
    <property type="match status" value="1"/>
</dbReference>
<dbReference type="InterPro" id="IPR036250">
    <property type="entry name" value="AcylCo_DH-like_C"/>
</dbReference>
<comment type="similarity">
    <text evidence="2">Belongs to the acyl-CoA dehydrogenase family.</text>
</comment>
<dbReference type="InterPro" id="IPR050741">
    <property type="entry name" value="Acyl-CoA_dehydrogenase"/>
</dbReference>
<evidence type="ECO:0000256" key="7">
    <source>
        <dbReference type="ARBA" id="ARBA00023002"/>
    </source>
</evidence>
<dbReference type="SUPFAM" id="SSF55856">
    <property type="entry name" value="Cytochrome b5-like heme/steroid binding domain"/>
    <property type="match status" value="1"/>
</dbReference>
<reference evidence="11" key="1">
    <citation type="journal article" date="2012" name="Science">
        <title>The Paleozoic origin of enzymatic lignin decomposition reconstructed from 31 fungal genomes.</title>
        <authorList>
            <person name="Floudas D."/>
            <person name="Binder M."/>
            <person name="Riley R."/>
            <person name="Barry K."/>
            <person name="Blanchette R.A."/>
            <person name="Henrissat B."/>
            <person name="Martinez A.T."/>
            <person name="Otillar R."/>
            <person name="Spatafora J.W."/>
            <person name="Yadav J.S."/>
            <person name="Aerts A."/>
            <person name="Benoit I."/>
            <person name="Boyd A."/>
            <person name="Carlson A."/>
            <person name="Copeland A."/>
            <person name="Coutinho P.M."/>
            <person name="de Vries R.P."/>
            <person name="Ferreira P."/>
            <person name="Findley K."/>
            <person name="Foster B."/>
            <person name="Gaskell J."/>
            <person name="Glotzer D."/>
            <person name="Gorecki P."/>
            <person name="Heitman J."/>
            <person name="Hesse C."/>
            <person name="Hori C."/>
            <person name="Igarashi K."/>
            <person name="Jurgens J.A."/>
            <person name="Kallen N."/>
            <person name="Kersten P."/>
            <person name="Kohler A."/>
            <person name="Kuees U."/>
            <person name="Kumar T.K.A."/>
            <person name="Kuo A."/>
            <person name="LaButti K."/>
            <person name="Larrondo L.F."/>
            <person name="Lindquist E."/>
            <person name="Ling A."/>
            <person name="Lombard V."/>
            <person name="Lucas S."/>
            <person name="Lundell T."/>
            <person name="Martin R."/>
            <person name="McLaughlin D.J."/>
            <person name="Morgenstern I."/>
            <person name="Morin E."/>
            <person name="Murat C."/>
            <person name="Nagy L.G."/>
            <person name="Nolan M."/>
            <person name="Ohm R.A."/>
            <person name="Patyshakuliyeva A."/>
            <person name="Rokas A."/>
            <person name="Ruiz-Duenas F.J."/>
            <person name="Sabat G."/>
            <person name="Salamov A."/>
            <person name="Samejima M."/>
            <person name="Schmutz J."/>
            <person name="Slot J.C."/>
            <person name="St John F."/>
            <person name="Stenlid J."/>
            <person name="Sun H."/>
            <person name="Sun S."/>
            <person name="Syed K."/>
            <person name="Tsang A."/>
            <person name="Wiebenga A."/>
            <person name="Young D."/>
            <person name="Pisabarro A."/>
            <person name="Eastwood D.C."/>
            <person name="Martin F."/>
            <person name="Cullen D."/>
            <person name="Grigoriev I.V."/>
            <person name="Hibbett D.S."/>
        </authorList>
    </citation>
    <scope>NUCLEOTIDE SEQUENCE [LARGE SCALE GENOMIC DNA]</scope>
    <source>
        <strain evidence="11">RWD-64-598 SS2</strain>
    </source>
</reference>
<dbReference type="PANTHER" id="PTHR48083:SF28">
    <property type="entry name" value="ACYL-COA DEHYDROGENASE FAMILY PROTEIN (AFU_ORTHOLOGUE AFUA_6G10880)-RELATED"/>
    <property type="match status" value="1"/>
</dbReference>
<feature type="domain" description="Cytochrome b5 heme-binding" evidence="9">
    <location>
        <begin position="6"/>
        <end position="85"/>
    </location>
</feature>
<dbReference type="InterPro" id="IPR037069">
    <property type="entry name" value="AcylCoA_DH/ox_N_sf"/>
</dbReference>
<dbReference type="InterPro" id="IPR001199">
    <property type="entry name" value="Cyt_B5-like_heme/steroid-bd"/>
</dbReference>
<dbReference type="InterPro" id="IPR009075">
    <property type="entry name" value="AcylCo_DH/oxidase_C"/>
</dbReference>
<dbReference type="Pfam" id="PF02771">
    <property type="entry name" value="Acyl-CoA_dh_N"/>
    <property type="match status" value="1"/>
</dbReference>
<dbReference type="SMART" id="SM01117">
    <property type="entry name" value="Cyt-b5"/>
    <property type="match status" value="1"/>
</dbReference>
<dbReference type="Proteomes" id="UP000053558">
    <property type="component" value="Unassembled WGS sequence"/>
</dbReference>
<evidence type="ECO:0000313" key="10">
    <source>
        <dbReference type="EMBL" id="EIW86796.1"/>
    </source>
</evidence>
<gene>
    <name evidence="10" type="ORF">CONPUDRAFT_79033</name>
</gene>
<dbReference type="Gene3D" id="2.40.110.10">
    <property type="entry name" value="Butyryl-CoA Dehydrogenase, subunit A, domain 2"/>
    <property type="match status" value="1"/>
</dbReference>
<evidence type="ECO:0000256" key="1">
    <source>
        <dbReference type="ARBA" id="ARBA00001974"/>
    </source>
</evidence>
<dbReference type="Pfam" id="PF00441">
    <property type="entry name" value="Acyl-CoA_dh_1"/>
    <property type="match status" value="1"/>
</dbReference>
<dbReference type="InterPro" id="IPR013786">
    <property type="entry name" value="AcylCoA_DH/ox_N"/>
</dbReference>
<dbReference type="InterPro" id="IPR046373">
    <property type="entry name" value="Acyl-CoA_Oxase/DH_mid-dom_sf"/>
</dbReference>
<evidence type="ECO:0000256" key="6">
    <source>
        <dbReference type="ARBA" id="ARBA00022827"/>
    </source>
</evidence>
<dbReference type="InterPro" id="IPR006091">
    <property type="entry name" value="Acyl-CoA_Oxase/DH_mid-dom"/>
</dbReference>
<dbReference type="PANTHER" id="PTHR48083">
    <property type="entry name" value="MEDIUM-CHAIN SPECIFIC ACYL-COA DEHYDROGENASE, MITOCHONDRIAL-RELATED"/>
    <property type="match status" value="1"/>
</dbReference>
<dbReference type="InterPro" id="IPR036400">
    <property type="entry name" value="Cyt_B5-like_heme/steroid_sf"/>
</dbReference>
<protein>
    <submittedName>
        <fullName evidence="10">Acyl-CoA dehydrogenase</fullName>
    </submittedName>
</protein>
<dbReference type="PROSITE" id="PS50255">
    <property type="entry name" value="CYTOCHROME_B5_2"/>
    <property type="match status" value="1"/>
</dbReference>
<dbReference type="OrthoDB" id="2588832at2759"/>
<evidence type="ECO:0000256" key="2">
    <source>
        <dbReference type="ARBA" id="ARBA00009347"/>
    </source>
</evidence>
<dbReference type="GO" id="GO:0050660">
    <property type="term" value="F:flavin adenine dinucleotide binding"/>
    <property type="evidence" value="ECO:0007669"/>
    <property type="project" value="InterPro"/>
</dbReference>
<keyword evidence="7" id="KW-0560">Oxidoreductase</keyword>
<dbReference type="InterPro" id="IPR018506">
    <property type="entry name" value="Cyt_B5_heme-BS"/>
</dbReference>
<keyword evidence="11" id="KW-1185">Reference proteome</keyword>
<evidence type="ECO:0000256" key="4">
    <source>
        <dbReference type="ARBA" id="ARBA00022630"/>
    </source>
</evidence>
<organism evidence="10 11">
    <name type="scientific">Coniophora puteana (strain RWD-64-598)</name>
    <name type="common">Brown rot fungus</name>
    <dbReference type="NCBI Taxonomy" id="741705"/>
    <lineage>
        <taxon>Eukaryota</taxon>
        <taxon>Fungi</taxon>
        <taxon>Dikarya</taxon>
        <taxon>Basidiomycota</taxon>
        <taxon>Agaricomycotina</taxon>
        <taxon>Agaricomycetes</taxon>
        <taxon>Agaricomycetidae</taxon>
        <taxon>Boletales</taxon>
        <taxon>Coniophorineae</taxon>
        <taxon>Coniophoraceae</taxon>
        <taxon>Coniophora</taxon>
    </lineage>
</organism>
<accession>A0A5M3N663</accession>
<dbReference type="SUPFAM" id="SSF47203">
    <property type="entry name" value="Acyl-CoA dehydrogenase C-terminal domain-like"/>
    <property type="match status" value="1"/>
</dbReference>
<dbReference type="EMBL" id="JH711573">
    <property type="protein sequence ID" value="EIW86796.1"/>
    <property type="molecule type" value="Genomic_DNA"/>
</dbReference>
<dbReference type="PROSITE" id="PS00072">
    <property type="entry name" value="ACYL_COA_DH_1"/>
    <property type="match status" value="1"/>
</dbReference>
<dbReference type="SUPFAM" id="SSF56645">
    <property type="entry name" value="Acyl-CoA dehydrogenase NM domain-like"/>
    <property type="match status" value="1"/>
</dbReference>
<evidence type="ECO:0000256" key="8">
    <source>
        <dbReference type="ARBA" id="ARBA00023004"/>
    </source>
</evidence>
<keyword evidence="3" id="KW-0349">Heme</keyword>
<sequence length="536" mass="59683">MSAKVMKELSLEEVAQHNKPDDLWIVVDSKVYDLSRFKDLHPGGVSVLTNTDIAGKEATEAFYGLHRHEVLERPQYARLQIGNIKGEKPQIISRPPGAISDVPYSEPTWLTQGFHSPYFTDNHRQFQKAMRQFIDEHVYEDAQARDADGKRPSQHVFDKMAELNLHAMRLGPGKHLEGRTLMGGLVKPEEFDYFHELIITQELVRCGSRVYGDALLGGKVIGLPPVLNFGKPELKAKVIPEVFSGKKFICLAISEPQAGSDVIGMTTTAIKVRKGAPIPKDGQEEEIPEGEEFDWIVNGGKKWITNGMFADYFTVGVKSESGLTVLLIPRVEGVETKPIKTSYGHAAGTALITFDNVRVPSANTLGEEGMGIFVILSNFNHERWVMCCGSARSQRVIIDECLRWVSQRKAFGKPLHSQAVVRSKIAGMIARTESVQAWLENITYQMTHMSYKEQSTKLAGQIAFLKTYSTKCAQDTARDAVQIFGGRGITQSGMGKFIEHYYRTVPFDSLLGGAEDVLSDLGVRQAIRQMPKNARL</sequence>
<name>A0A5M3N663_CONPW</name>
<dbReference type="Gene3D" id="1.10.540.10">
    <property type="entry name" value="Acyl-CoA dehydrogenase/oxidase, N-terminal domain"/>
    <property type="match status" value="1"/>
</dbReference>
<dbReference type="GeneID" id="19209859"/>
<comment type="cofactor">
    <cofactor evidence="1">
        <name>FAD</name>
        <dbReference type="ChEBI" id="CHEBI:57692"/>
    </cofactor>
</comment>
<keyword evidence="5" id="KW-0479">Metal-binding</keyword>
<proteinExistence type="inferred from homology"/>
<evidence type="ECO:0000259" key="9">
    <source>
        <dbReference type="PROSITE" id="PS50255"/>
    </source>
</evidence>
<keyword evidence="8" id="KW-0408">Iron</keyword>
<evidence type="ECO:0000256" key="5">
    <source>
        <dbReference type="ARBA" id="ARBA00022723"/>
    </source>
</evidence>
<dbReference type="GO" id="GO:0046872">
    <property type="term" value="F:metal ion binding"/>
    <property type="evidence" value="ECO:0007669"/>
    <property type="project" value="UniProtKB-KW"/>
</dbReference>
<dbReference type="AlphaFoldDB" id="A0A5M3N663"/>
<keyword evidence="6" id="KW-0274">FAD</keyword>
<dbReference type="InterPro" id="IPR006089">
    <property type="entry name" value="Acyl-CoA_DH_CS"/>
</dbReference>
<dbReference type="Pfam" id="PF02770">
    <property type="entry name" value="Acyl-CoA_dh_M"/>
    <property type="match status" value="1"/>
</dbReference>
<dbReference type="RefSeq" id="XP_007762803.1">
    <property type="nucleotide sequence ID" value="XM_007764613.1"/>
</dbReference>
<dbReference type="Gene3D" id="3.10.120.10">
    <property type="entry name" value="Cytochrome b5-like heme/steroid binding domain"/>
    <property type="match status" value="1"/>
</dbReference>
<dbReference type="GO" id="GO:0033539">
    <property type="term" value="P:fatty acid beta-oxidation using acyl-CoA dehydrogenase"/>
    <property type="evidence" value="ECO:0007669"/>
    <property type="project" value="TreeGrafter"/>
</dbReference>
<dbReference type="OMA" id="MAFCASE"/>
<dbReference type="GO" id="GO:0003995">
    <property type="term" value="F:acyl-CoA dehydrogenase activity"/>
    <property type="evidence" value="ECO:0007669"/>
    <property type="project" value="InterPro"/>
</dbReference>
<dbReference type="InterPro" id="IPR009100">
    <property type="entry name" value="AcylCoA_DH/oxidase_NM_dom_sf"/>
</dbReference>